<comment type="similarity">
    <text evidence="2">Belongs to the CCC1 family.</text>
</comment>
<name>A0A7S1EVJ2_NOCSC</name>
<dbReference type="GO" id="GO:0005385">
    <property type="term" value="F:zinc ion transmembrane transporter activity"/>
    <property type="evidence" value="ECO:0007669"/>
    <property type="project" value="TreeGrafter"/>
</dbReference>
<feature type="transmembrane region" description="Helical" evidence="6">
    <location>
        <begin position="89"/>
        <end position="108"/>
    </location>
</feature>
<protein>
    <submittedName>
        <fullName evidence="7">Uncharacterized protein</fullName>
    </submittedName>
</protein>
<dbReference type="PANTHER" id="PTHR11040:SF70">
    <property type="entry name" value="OS05G0316100 PROTEIN"/>
    <property type="match status" value="1"/>
</dbReference>
<keyword evidence="4 6" id="KW-1133">Transmembrane helix</keyword>
<dbReference type="GO" id="GO:0005384">
    <property type="term" value="F:manganese ion transmembrane transporter activity"/>
    <property type="evidence" value="ECO:0007669"/>
    <property type="project" value="InterPro"/>
</dbReference>
<accession>A0A7S1EVJ2</accession>
<dbReference type="GO" id="GO:0030026">
    <property type="term" value="P:intracellular manganese ion homeostasis"/>
    <property type="evidence" value="ECO:0007669"/>
    <property type="project" value="InterPro"/>
</dbReference>
<dbReference type="InterPro" id="IPR003689">
    <property type="entry name" value="ZIP"/>
</dbReference>
<dbReference type="InterPro" id="IPR008217">
    <property type="entry name" value="Ccc1_fam"/>
</dbReference>
<keyword evidence="5 6" id="KW-0472">Membrane</keyword>
<feature type="transmembrane region" description="Helical" evidence="6">
    <location>
        <begin position="226"/>
        <end position="250"/>
    </location>
</feature>
<dbReference type="AlphaFoldDB" id="A0A7S1EVJ2"/>
<feature type="transmembrane region" description="Helical" evidence="6">
    <location>
        <begin position="371"/>
        <end position="390"/>
    </location>
</feature>
<feature type="transmembrane region" description="Helical" evidence="6">
    <location>
        <begin position="256"/>
        <end position="276"/>
    </location>
</feature>
<evidence type="ECO:0000256" key="6">
    <source>
        <dbReference type="SAM" id="Phobius"/>
    </source>
</evidence>
<proteinExistence type="inferred from homology"/>
<evidence type="ECO:0000313" key="7">
    <source>
        <dbReference type="EMBL" id="CAD8826105.1"/>
    </source>
</evidence>
<gene>
    <name evidence="7" type="ORF">NSCI0253_LOCUS451</name>
</gene>
<evidence type="ECO:0000256" key="5">
    <source>
        <dbReference type="ARBA" id="ARBA00023136"/>
    </source>
</evidence>
<dbReference type="Pfam" id="PF01988">
    <property type="entry name" value="VIT1"/>
    <property type="match status" value="1"/>
</dbReference>
<feature type="transmembrane region" description="Helical" evidence="6">
    <location>
        <begin position="114"/>
        <end position="137"/>
    </location>
</feature>
<evidence type="ECO:0000256" key="4">
    <source>
        <dbReference type="ARBA" id="ARBA00022989"/>
    </source>
</evidence>
<evidence type="ECO:0000256" key="1">
    <source>
        <dbReference type="ARBA" id="ARBA00004127"/>
    </source>
</evidence>
<dbReference type="GO" id="GO:0012505">
    <property type="term" value="C:endomembrane system"/>
    <property type="evidence" value="ECO:0007669"/>
    <property type="project" value="UniProtKB-SubCell"/>
</dbReference>
<evidence type="ECO:0000256" key="2">
    <source>
        <dbReference type="ARBA" id="ARBA00007049"/>
    </source>
</evidence>
<feature type="transmembrane region" description="Helical" evidence="6">
    <location>
        <begin position="600"/>
        <end position="620"/>
    </location>
</feature>
<reference evidence="7" key="1">
    <citation type="submission" date="2021-01" db="EMBL/GenBank/DDBJ databases">
        <authorList>
            <person name="Corre E."/>
            <person name="Pelletier E."/>
            <person name="Niang G."/>
            <person name="Scheremetjew M."/>
            <person name="Finn R."/>
            <person name="Kale V."/>
            <person name="Holt S."/>
            <person name="Cochrane G."/>
            <person name="Meng A."/>
            <person name="Brown T."/>
            <person name="Cohen L."/>
        </authorList>
    </citation>
    <scope>NUCLEOTIDE SEQUENCE</scope>
</reference>
<feature type="transmembrane region" description="Helical" evidence="6">
    <location>
        <begin position="288"/>
        <end position="310"/>
    </location>
</feature>
<keyword evidence="3 6" id="KW-0812">Transmembrane</keyword>
<feature type="transmembrane region" description="Helical" evidence="6">
    <location>
        <begin position="402"/>
        <end position="421"/>
    </location>
</feature>
<feature type="transmembrane region" description="Helical" evidence="6">
    <location>
        <begin position="506"/>
        <end position="529"/>
    </location>
</feature>
<feature type="transmembrane region" description="Helical" evidence="6">
    <location>
        <begin position="477"/>
        <end position="500"/>
    </location>
</feature>
<dbReference type="GO" id="GO:0016020">
    <property type="term" value="C:membrane"/>
    <property type="evidence" value="ECO:0007669"/>
    <property type="project" value="InterPro"/>
</dbReference>
<dbReference type="PANTHER" id="PTHR11040">
    <property type="entry name" value="ZINC/IRON TRANSPORTER"/>
    <property type="match status" value="1"/>
</dbReference>
<dbReference type="Pfam" id="PF02535">
    <property type="entry name" value="Zip"/>
    <property type="match status" value="1"/>
</dbReference>
<organism evidence="7">
    <name type="scientific">Noctiluca scintillans</name>
    <name type="common">Sea sparkle</name>
    <name type="synonym">Red tide dinoflagellate</name>
    <dbReference type="NCBI Taxonomy" id="2966"/>
    <lineage>
        <taxon>Eukaryota</taxon>
        <taxon>Sar</taxon>
        <taxon>Alveolata</taxon>
        <taxon>Dinophyceae</taxon>
        <taxon>Noctilucales</taxon>
        <taxon>Noctilucaceae</taxon>
        <taxon>Noctiluca</taxon>
    </lineage>
</organism>
<feature type="transmembrane region" description="Helical" evidence="6">
    <location>
        <begin position="541"/>
        <end position="560"/>
    </location>
</feature>
<comment type="subcellular location">
    <subcellularLocation>
        <location evidence="1">Endomembrane system</location>
        <topology evidence="1">Multi-pass membrane protein</topology>
    </subcellularLocation>
</comment>
<dbReference type="EMBL" id="HBFQ01000717">
    <property type="protein sequence ID" value="CAD8826105.1"/>
    <property type="molecule type" value="Transcribed_RNA"/>
</dbReference>
<feature type="transmembrane region" description="Helical" evidence="6">
    <location>
        <begin position="566"/>
        <end position="588"/>
    </location>
</feature>
<evidence type="ECO:0000256" key="3">
    <source>
        <dbReference type="ARBA" id="ARBA00022692"/>
    </source>
</evidence>
<feature type="transmembrane region" description="Helical" evidence="6">
    <location>
        <begin position="339"/>
        <end position="359"/>
    </location>
</feature>
<sequence>MKDECMMGTAEAQKPVALKRTIATVVFLVAGTATLPITKCLDDAVGFAEQFKQHRSAAHNHGEGECFLCNGQSLMANLRHPSYLTDMHFGSVSGLLVMMATVMAGIGADVAGHNILAIGVANLVACSCSIGVGDFLFQTAKQDFARDQFLQEMYETKWRPSEEVDEMVCHYTSKGLSLEDARSVAKTLSRYEDYWVEHMMKEELGLDMPESPSSPALHGLAMGGGFLVYGMVPLLGLGVTLMLSILWGPQWFHPEFATMVALVMSVCQLLLHGVLIGKSAGTPWTLKYTCIMITNGCLAAVLAFVIARFVGGRSRQQKLEPIKTAAHRSSAWEAFGSRFLHGIGALWVMLSTAIVTNQLIGRMDAKTFRVLGYGLVTCLTTGLGALPFAWVNAEKITEKSIAVANTIACGMMLSASVGMVVEAHEYCGSCDWQIFVGVLCGVLLISISEKLTGEEEESEIELLHGAIMERKHFRKAVLIFTVMFAHSAAEGIAVGVSFSQELQSQFGFYITCLLAVHNIPEGLTVALVLVPRGVGTLQASLIAILTSVPQPLLAVAAFVFVEMFGWLLPLGLAFAAGAMIYVSLHELLLEAVVVLSRWQVISILVSAFAAMYALQCWLQSATV</sequence>